<dbReference type="Pfam" id="PF02467">
    <property type="entry name" value="Whib"/>
    <property type="match status" value="1"/>
</dbReference>
<gene>
    <name evidence="2" type="ORF">ACFOYY_23925</name>
</gene>
<evidence type="ECO:0000313" key="3">
    <source>
        <dbReference type="Proteomes" id="UP001595698"/>
    </source>
</evidence>
<keyword evidence="3" id="KW-1185">Reference proteome</keyword>
<feature type="domain" description="4Fe-4S Wbl-type" evidence="1">
    <location>
        <begin position="108"/>
        <end position="173"/>
    </location>
</feature>
<name>A0ABV8F5I8_9ACTN</name>
<accession>A0ABV8F5I8</accession>
<dbReference type="EMBL" id="JBHSBC010000023">
    <property type="protein sequence ID" value="MFC3983201.1"/>
    <property type="molecule type" value="Genomic_DNA"/>
</dbReference>
<sequence length="182" mass="19408">MANLVRLHTTEPMRHTVGVEPITEGLRLRDPSLPAAARLAVVERTGGRFGAVCTTDVTNHSGADLGAMARVYAAAYGAQALPPLHPSRMTDEQLAAAWRIEGEPLAPECAYDPEMHTGPEHGAETPGEQAAREEIGREVCATCPALLLCGLYAAEVRPSSGVWAGRTREQVDQVAEFGQRVA</sequence>
<reference evidence="3" key="1">
    <citation type="journal article" date="2019" name="Int. J. Syst. Evol. Microbiol.">
        <title>The Global Catalogue of Microorganisms (GCM) 10K type strain sequencing project: providing services to taxonomists for standard genome sequencing and annotation.</title>
        <authorList>
            <consortium name="The Broad Institute Genomics Platform"/>
            <consortium name="The Broad Institute Genome Sequencing Center for Infectious Disease"/>
            <person name="Wu L."/>
            <person name="Ma J."/>
        </authorList>
    </citation>
    <scope>NUCLEOTIDE SEQUENCE [LARGE SCALE GENOMIC DNA]</scope>
    <source>
        <strain evidence="3">TBRC 7912</strain>
    </source>
</reference>
<organism evidence="2 3">
    <name type="scientific">Streptosporangium jomthongense</name>
    <dbReference type="NCBI Taxonomy" id="1193683"/>
    <lineage>
        <taxon>Bacteria</taxon>
        <taxon>Bacillati</taxon>
        <taxon>Actinomycetota</taxon>
        <taxon>Actinomycetes</taxon>
        <taxon>Streptosporangiales</taxon>
        <taxon>Streptosporangiaceae</taxon>
        <taxon>Streptosporangium</taxon>
    </lineage>
</organism>
<dbReference type="PROSITE" id="PS51674">
    <property type="entry name" value="4FE4S_WBL"/>
    <property type="match status" value="1"/>
</dbReference>
<dbReference type="InterPro" id="IPR034768">
    <property type="entry name" value="4FE4S_WBL"/>
</dbReference>
<dbReference type="Proteomes" id="UP001595698">
    <property type="component" value="Unassembled WGS sequence"/>
</dbReference>
<protein>
    <submittedName>
        <fullName evidence="2">WhiB family transcriptional regulator</fullName>
    </submittedName>
</protein>
<comment type="caution">
    <text evidence="2">The sequence shown here is derived from an EMBL/GenBank/DDBJ whole genome shotgun (WGS) entry which is preliminary data.</text>
</comment>
<dbReference type="RefSeq" id="WP_386192178.1">
    <property type="nucleotide sequence ID" value="NZ_JBHSBC010000023.1"/>
</dbReference>
<proteinExistence type="predicted"/>
<evidence type="ECO:0000259" key="1">
    <source>
        <dbReference type="PROSITE" id="PS51674"/>
    </source>
</evidence>
<evidence type="ECO:0000313" key="2">
    <source>
        <dbReference type="EMBL" id="MFC3983201.1"/>
    </source>
</evidence>